<gene>
    <name evidence="2" type="ORF">ACEG17_04840</name>
</gene>
<dbReference type="EMBL" id="JBGORW010000005">
    <property type="protein sequence ID" value="MFA3799509.1"/>
    <property type="molecule type" value="Genomic_DNA"/>
</dbReference>
<dbReference type="Proteomes" id="UP001571581">
    <property type="component" value="Unassembled WGS sequence"/>
</dbReference>
<organism evidence="2 3">
    <name type="scientific">Leptotrichia hongkongensis</name>
    <dbReference type="NCBI Taxonomy" id="554406"/>
    <lineage>
        <taxon>Bacteria</taxon>
        <taxon>Fusobacteriati</taxon>
        <taxon>Fusobacteriota</taxon>
        <taxon>Fusobacteriia</taxon>
        <taxon>Fusobacteriales</taxon>
        <taxon>Leptotrichiaceae</taxon>
        <taxon>Leptotrichia</taxon>
    </lineage>
</organism>
<dbReference type="SUPFAM" id="SSF143120">
    <property type="entry name" value="YefM-like"/>
    <property type="match status" value="1"/>
</dbReference>
<evidence type="ECO:0000313" key="3">
    <source>
        <dbReference type="Proteomes" id="UP001571581"/>
    </source>
</evidence>
<protein>
    <submittedName>
        <fullName evidence="2">Type II toxin-antitoxin system Phd/YefM family antitoxin</fullName>
    </submittedName>
</protein>
<sequence length="85" mass="9852">MKVELDNLVSMKEANQNFSKVARMVDKDGAVVILKNNIPKYILVDYNLTKEVEKKPVKFAEDNELEMVSSKILKKYKKTFEELAK</sequence>
<reference evidence="2 3" key="1">
    <citation type="submission" date="2024-07" db="EMBL/GenBank/DDBJ databases">
        <authorList>
            <person name="Li X.-J."/>
            <person name="Wang X."/>
        </authorList>
    </citation>
    <scope>NUCLEOTIDE SEQUENCE [LARGE SCALE GENOMIC DNA]</scope>
    <source>
        <strain evidence="2 3">DSM 23441</strain>
    </source>
</reference>
<proteinExistence type="inferred from homology"/>
<name>A0ABV4S7M6_9FUSO</name>
<evidence type="ECO:0000313" key="2">
    <source>
        <dbReference type="EMBL" id="MFA3799509.1"/>
    </source>
</evidence>
<dbReference type="RefSeq" id="WP_015768851.1">
    <property type="nucleotide sequence ID" value="NZ_CAUQGI010000014.1"/>
</dbReference>
<accession>A0ABV4S7M6</accession>
<comment type="similarity">
    <text evidence="1">Belongs to the phD/YefM antitoxin family.</text>
</comment>
<evidence type="ECO:0000256" key="1">
    <source>
        <dbReference type="ARBA" id="ARBA00009981"/>
    </source>
</evidence>
<dbReference type="InterPro" id="IPR036165">
    <property type="entry name" value="YefM-like_sf"/>
</dbReference>
<comment type="caution">
    <text evidence="2">The sequence shown here is derived from an EMBL/GenBank/DDBJ whole genome shotgun (WGS) entry which is preliminary data.</text>
</comment>
<keyword evidence="3" id="KW-1185">Reference proteome</keyword>